<evidence type="ECO:0000313" key="3">
    <source>
        <dbReference type="Proteomes" id="UP001500582"/>
    </source>
</evidence>
<feature type="domain" description="SusD-like N-terminal" evidence="1">
    <location>
        <begin position="219"/>
        <end position="396"/>
    </location>
</feature>
<evidence type="ECO:0000259" key="1">
    <source>
        <dbReference type="Pfam" id="PF14322"/>
    </source>
</evidence>
<dbReference type="SUPFAM" id="SSF48452">
    <property type="entry name" value="TPR-like"/>
    <property type="match status" value="1"/>
</dbReference>
<comment type="caution">
    <text evidence="2">The sequence shown here is derived from an EMBL/GenBank/DDBJ whole genome shotgun (WGS) entry which is preliminary data.</text>
</comment>
<protein>
    <recommendedName>
        <fullName evidence="1">SusD-like N-terminal domain-containing protein</fullName>
    </recommendedName>
</protein>
<organism evidence="2 3">
    <name type="scientific">Mucilaginibacter gynuensis</name>
    <dbReference type="NCBI Taxonomy" id="1302236"/>
    <lineage>
        <taxon>Bacteria</taxon>
        <taxon>Pseudomonadati</taxon>
        <taxon>Bacteroidota</taxon>
        <taxon>Sphingobacteriia</taxon>
        <taxon>Sphingobacteriales</taxon>
        <taxon>Sphingobacteriaceae</taxon>
        <taxon>Mucilaginibacter</taxon>
    </lineage>
</organism>
<proteinExistence type="predicted"/>
<dbReference type="Gene3D" id="1.25.40.390">
    <property type="match status" value="2"/>
</dbReference>
<accession>A0ABP8G3E3</accession>
<keyword evidence="3" id="KW-1185">Reference proteome</keyword>
<gene>
    <name evidence="2" type="ORF">GCM10023149_13530</name>
</gene>
<evidence type="ECO:0000313" key="2">
    <source>
        <dbReference type="EMBL" id="GAA4316519.1"/>
    </source>
</evidence>
<dbReference type="Pfam" id="PF14322">
    <property type="entry name" value="SusD-like_3"/>
    <property type="match status" value="1"/>
</dbReference>
<name>A0ABP8G3E3_9SPHI</name>
<sequence length="568" mass="63758">MPLFEEKTAYHMRYFTSPLKTRLSGFICLLIFSFIISSCAKKASDEEDLQAELNIEVNDATKWTLTTPDGEVSAGATVNLYRTKQEYKDAKPYKTATTNTEGVAGFTVPAGNYFIVAEKNSGSKLLTSNITIETVNGADKGYALDGIFQTKAEITAAPIQTYAKPGNFKKKDINGDGIVNDLDLVELPYLSTTVKNTPNTKVRIFIGSTDNVPGNAVSTVADLYNILDATVESVYNFQKQLTLVDEIVSGEVSCDGNLSAFCSLSNRQNISPADANLLTLWNLGLTSVTKANTVLYYASYIDLAASDKKLIEAEAKALRGYLYFMLGAYFDRVPIVTELITDPNVRFNLPEPGEVSIQAIADLRQAEADLPLTWPTEKRNYISKYACKGLIAKLLLKYQGYDDALAKANEIINSNRYSLSADTNAVYFDLNDGEVLWNAGKNENETFFMNYLGRAKYQPILRLSEIYLIKANVLTEKQQLHDAYNVLKILVDRKQNRFFDDQTVLLYARRSLSEVWQYEMRNEGSRYFNLVRWQTVWHEGPIAQYRLVLPIPQHFLDTNPGNTQTYGY</sequence>
<dbReference type="InterPro" id="IPR033985">
    <property type="entry name" value="SusD-like_N"/>
</dbReference>
<dbReference type="SUPFAM" id="SSF49478">
    <property type="entry name" value="Cna protein B-type domain"/>
    <property type="match status" value="1"/>
</dbReference>
<dbReference type="PROSITE" id="PS00018">
    <property type="entry name" value="EF_HAND_1"/>
    <property type="match status" value="1"/>
</dbReference>
<reference evidence="3" key="1">
    <citation type="journal article" date="2019" name="Int. J. Syst. Evol. Microbiol.">
        <title>The Global Catalogue of Microorganisms (GCM) 10K type strain sequencing project: providing services to taxonomists for standard genome sequencing and annotation.</title>
        <authorList>
            <consortium name="The Broad Institute Genomics Platform"/>
            <consortium name="The Broad Institute Genome Sequencing Center for Infectious Disease"/>
            <person name="Wu L."/>
            <person name="Ma J."/>
        </authorList>
    </citation>
    <scope>NUCLEOTIDE SEQUENCE [LARGE SCALE GENOMIC DNA]</scope>
    <source>
        <strain evidence="3">JCM 17705</strain>
    </source>
</reference>
<dbReference type="InterPro" id="IPR018247">
    <property type="entry name" value="EF_Hand_1_Ca_BS"/>
</dbReference>
<dbReference type="EMBL" id="BAABFT010000003">
    <property type="protein sequence ID" value="GAA4316519.1"/>
    <property type="molecule type" value="Genomic_DNA"/>
</dbReference>
<dbReference type="InterPro" id="IPR011990">
    <property type="entry name" value="TPR-like_helical_dom_sf"/>
</dbReference>
<dbReference type="Proteomes" id="UP001500582">
    <property type="component" value="Unassembled WGS sequence"/>
</dbReference>